<accession>A0A0E9R237</accession>
<name>A0A0E9R237_ANGAN</name>
<sequence length="77" mass="8850">MCVLSHTEEIKTFLSSLFTIYLARQGCHQWFLFGTYSPFLGSLACISPSSPWYFTYCSIQLSNEAWGYINICPLRIP</sequence>
<proteinExistence type="predicted"/>
<reference evidence="1" key="1">
    <citation type="submission" date="2014-11" db="EMBL/GenBank/DDBJ databases">
        <authorList>
            <person name="Amaro Gonzalez C."/>
        </authorList>
    </citation>
    <scope>NUCLEOTIDE SEQUENCE</scope>
</reference>
<organism evidence="1">
    <name type="scientific">Anguilla anguilla</name>
    <name type="common">European freshwater eel</name>
    <name type="synonym">Muraena anguilla</name>
    <dbReference type="NCBI Taxonomy" id="7936"/>
    <lineage>
        <taxon>Eukaryota</taxon>
        <taxon>Metazoa</taxon>
        <taxon>Chordata</taxon>
        <taxon>Craniata</taxon>
        <taxon>Vertebrata</taxon>
        <taxon>Euteleostomi</taxon>
        <taxon>Actinopterygii</taxon>
        <taxon>Neopterygii</taxon>
        <taxon>Teleostei</taxon>
        <taxon>Anguilliformes</taxon>
        <taxon>Anguillidae</taxon>
        <taxon>Anguilla</taxon>
    </lineage>
</organism>
<protein>
    <submittedName>
        <fullName evidence="1">Uncharacterized protein</fullName>
    </submittedName>
</protein>
<reference evidence="1" key="2">
    <citation type="journal article" date="2015" name="Fish Shellfish Immunol.">
        <title>Early steps in the European eel (Anguilla anguilla)-Vibrio vulnificus interaction in the gills: Role of the RtxA13 toxin.</title>
        <authorList>
            <person name="Callol A."/>
            <person name="Pajuelo D."/>
            <person name="Ebbesson L."/>
            <person name="Teles M."/>
            <person name="MacKenzie S."/>
            <person name="Amaro C."/>
        </authorList>
    </citation>
    <scope>NUCLEOTIDE SEQUENCE</scope>
</reference>
<dbReference type="EMBL" id="GBXM01086189">
    <property type="protein sequence ID" value="JAH22388.1"/>
    <property type="molecule type" value="Transcribed_RNA"/>
</dbReference>
<dbReference type="AlphaFoldDB" id="A0A0E9R237"/>
<evidence type="ECO:0000313" key="1">
    <source>
        <dbReference type="EMBL" id="JAH22388.1"/>
    </source>
</evidence>